<dbReference type="Proteomes" id="UP001473302">
    <property type="component" value="Unassembled WGS sequence"/>
</dbReference>
<keyword evidence="6 9" id="KW-0067">ATP-binding</keyword>
<evidence type="ECO:0000313" key="15">
    <source>
        <dbReference type="Proteomes" id="UP001473302"/>
    </source>
</evidence>
<dbReference type="Gene3D" id="3.30.200.20">
    <property type="entry name" value="Phosphorylase Kinase, domain 1"/>
    <property type="match status" value="1"/>
</dbReference>
<dbReference type="SUPFAM" id="SSF56112">
    <property type="entry name" value="Protein kinase-like (PK-like)"/>
    <property type="match status" value="1"/>
</dbReference>
<organism evidence="14 15">
    <name type="scientific">Mucor flavus</name>
    <dbReference type="NCBI Taxonomy" id="439312"/>
    <lineage>
        <taxon>Eukaryota</taxon>
        <taxon>Fungi</taxon>
        <taxon>Fungi incertae sedis</taxon>
        <taxon>Mucoromycota</taxon>
        <taxon>Mucoromycotina</taxon>
        <taxon>Mucoromycetes</taxon>
        <taxon>Mucorales</taxon>
        <taxon>Mucorineae</taxon>
        <taxon>Mucoraceae</taxon>
        <taxon>Mucor</taxon>
    </lineage>
</organism>
<evidence type="ECO:0000256" key="7">
    <source>
        <dbReference type="ARBA" id="ARBA00047292"/>
    </source>
</evidence>
<gene>
    <name evidence="14" type="ORF">MFLAVUS_000600</name>
</gene>
<dbReference type="InterPro" id="IPR017441">
    <property type="entry name" value="Protein_kinase_ATP_BS"/>
</dbReference>
<comment type="catalytic activity">
    <reaction evidence="7">
        <text>L-threonyl-[protein] + ATP = O-phospho-L-threonyl-[protein] + ADP + H(+)</text>
        <dbReference type="Rhea" id="RHEA:46608"/>
        <dbReference type="Rhea" id="RHEA-COMP:11060"/>
        <dbReference type="Rhea" id="RHEA-COMP:11605"/>
        <dbReference type="ChEBI" id="CHEBI:15378"/>
        <dbReference type="ChEBI" id="CHEBI:30013"/>
        <dbReference type="ChEBI" id="CHEBI:30616"/>
        <dbReference type="ChEBI" id="CHEBI:61977"/>
        <dbReference type="ChEBI" id="CHEBI:456216"/>
        <dbReference type="EC" id="2.7.11.11"/>
    </reaction>
</comment>
<keyword evidence="5" id="KW-0418">Kinase</keyword>
<sequence length="427" mass="49004">MTENIIKSPYSSPMFQSQTIDQRDNSNEELPIGPMDKSKRSRGEDIDSKETCLKFQQLTCDSFPQSPPPTPLGSVSKGREDIAEVSTHVDLSDKKEDLDTIERKPKRRSSVELNLKNFTLIRTLGTGSFGRVHLAKSNMNQRFYAVKVLRKADVVRLKQVEHTKNERAILSSVKYTFIVNLWGTFQDDGNLYMVMDYVPGGELFTFMRKCIKLQEDVAKFYAAEVLLTIAYLHTQNVIYRDLKPENILLDAQGHIKMTDFGFAKVVPDITWTLCGTPDYLAPEIIQSKGYGKPVDYWALGILIYEMLSGVAPFFDDNQFKLYEKIVTCKPVYPSYFSEEVVDLLKHLLTPDLSRRYGNLKAGSQDVIDHPWFKSIDFKQLENRQIKAPFIPDVKCEGDASNFDNYEEEKISYGATEPDPYRKYFTEF</sequence>
<dbReference type="InterPro" id="IPR008271">
    <property type="entry name" value="Ser/Thr_kinase_AS"/>
</dbReference>
<evidence type="ECO:0000256" key="2">
    <source>
        <dbReference type="ARBA" id="ARBA00022527"/>
    </source>
</evidence>
<evidence type="ECO:0000256" key="8">
    <source>
        <dbReference type="ARBA" id="ARBA00047454"/>
    </source>
</evidence>
<dbReference type="InterPro" id="IPR011009">
    <property type="entry name" value="Kinase-like_dom_sf"/>
</dbReference>
<evidence type="ECO:0000256" key="9">
    <source>
        <dbReference type="PROSITE-ProRule" id="PRU10141"/>
    </source>
</evidence>
<evidence type="ECO:0000259" key="13">
    <source>
        <dbReference type="PROSITE" id="PS51285"/>
    </source>
</evidence>
<evidence type="ECO:0000259" key="12">
    <source>
        <dbReference type="PROSITE" id="PS50011"/>
    </source>
</evidence>
<accession>A0ABP9YK71</accession>
<keyword evidence="15" id="KW-1185">Reference proteome</keyword>
<dbReference type="SMART" id="SM00220">
    <property type="entry name" value="S_TKc"/>
    <property type="match status" value="1"/>
</dbReference>
<dbReference type="PANTHER" id="PTHR24353:SF153">
    <property type="entry name" value="CAMP-DEPENDENT PROTEIN KINASE CATALYTIC SUBUNIT 1"/>
    <property type="match status" value="1"/>
</dbReference>
<feature type="domain" description="AGC-kinase C-terminal" evidence="13">
    <location>
        <begin position="373"/>
        <end position="427"/>
    </location>
</feature>
<evidence type="ECO:0000256" key="5">
    <source>
        <dbReference type="ARBA" id="ARBA00022777"/>
    </source>
</evidence>
<comment type="caution">
    <text evidence="14">The sequence shown here is derived from an EMBL/GenBank/DDBJ whole genome shotgun (WGS) entry which is preliminary data.</text>
</comment>
<dbReference type="PROSITE" id="PS50011">
    <property type="entry name" value="PROTEIN_KINASE_DOM"/>
    <property type="match status" value="1"/>
</dbReference>
<dbReference type="InterPro" id="IPR000719">
    <property type="entry name" value="Prot_kinase_dom"/>
</dbReference>
<dbReference type="CDD" id="cd05580">
    <property type="entry name" value="STKc_PKA_like"/>
    <property type="match status" value="1"/>
</dbReference>
<feature type="compositionally biased region" description="Basic and acidic residues" evidence="11">
    <location>
        <begin position="36"/>
        <end position="48"/>
    </location>
</feature>
<dbReference type="Pfam" id="PF00069">
    <property type="entry name" value="Pkinase"/>
    <property type="match status" value="1"/>
</dbReference>
<evidence type="ECO:0000313" key="14">
    <source>
        <dbReference type="EMBL" id="GAA5807244.1"/>
    </source>
</evidence>
<evidence type="ECO:0000256" key="3">
    <source>
        <dbReference type="ARBA" id="ARBA00022679"/>
    </source>
</evidence>
<dbReference type="Gene3D" id="1.10.510.10">
    <property type="entry name" value="Transferase(Phosphotransferase) domain 1"/>
    <property type="match status" value="1"/>
</dbReference>
<reference evidence="14 15" key="1">
    <citation type="submission" date="2024-04" db="EMBL/GenBank/DDBJ databases">
        <title>genome sequences of Mucor flavus KT1a and Helicostylum pulchrum KT1b strains isolated from the surface of a dry-aged beef.</title>
        <authorList>
            <person name="Toyotome T."/>
            <person name="Hosono M."/>
            <person name="Torimaru M."/>
            <person name="Fukuda K."/>
            <person name="Mikami N."/>
        </authorList>
    </citation>
    <scope>NUCLEOTIDE SEQUENCE [LARGE SCALE GENOMIC DNA]</scope>
    <source>
        <strain evidence="14 15">KT1a</strain>
    </source>
</reference>
<dbReference type="InterPro" id="IPR000961">
    <property type="entry name" value="AGC-kinase_C"/>
</dbReference>
<keyword evidence="4 9" id="KW-0547">Nucleotide-binding</keyword>
<keyword evidence="3" id="KW-0808">Transferase</keyword>
<dbReference type="PANTHER" id="PTHR24353">
    <property type="entry name" value="CYCLIC NUCLEOTIDE-DEPENDENT PROTEIN KINASE"/>
    <property type="match status" value="1"/>
</dbReference>
<evidence type="ECO:0000256" key="6">
    <source>
        <dbReference type="ARBA" id="ARBA00022840"/>
    </source>
</evidence>
<feature type="domain" description="Protein kinase" evidence="12">
    <location>
        <begin position="118"/>
        <end position="372"/>
    </location>
</feature>
<evidence type="ECO:0000256" key="4">
    <source>
        <dbReference type="ARBA" id="ARBA00022741"/>
    </source>
</evidence>
<dbReference type="PROSITE" id="PS00108">
    <property type="entry name" value="PROTEIN_KINASE_ST"/>
    <property type="match status" value="1"/>
</dbReference>
<keyword evidence="2 10" id="KW-0723">Serine/threonine-protein kinase</keyword>
<dbReference type="EC" id="2.7.11.11" evidence="1"/>
<dbReference type="PROSITE" id="PS00107">
    <property type="entry name" value="PROTEIN_KINASE_ATP"/>
    <property type="match status" value="1"/>
</dbReference>
<dbReference type="EMBL" id="BAABUK010000002">
    <property type="protein sequence ID" value="GAA5807244.1"/>
    <property type="molecule type" value="Genomic_DNA"/>
</dbReference>
<dbReference type="PROSITE" id="PS51285">
    <property type="entry name" value="AGC_KINASE_CTER"/>
    <property type="match status" value="1"/>
</dbReference>
<evidence type="ECO:0000256" key="11">
    <source>
        <dbReference type="SAM" id="MobiDB-lite"/>
    </source>
</evidence>
<name>A0ABP9YK71_9FUNG</name>
<feature type="binding site" evidence="9">
    <location>
        <position position="147"/>
    </location>
    <ligand>
        <name>ATP</name>
        <dbReference type="ChEBI" id="CHEBI:30616"/>
    </ligand>
</feature>
<evidence type="ECO:0000256" key="10">
    <source>
        <dbReference type="RuleBase" id="RU000304"/>
    </source>
</evidence>
<evidence type="ECO:0000256" key="1">
    <source>
        <dbReference type="ARBA" id="ARBA00012444"/>
    </source>
</evidence>
<comment type="similarity">
    <text evidence="10">Belongs to the protein kinase superfamily.</text>
</comment>
<protein>
    <recommendedName>
        <fullName evidence="1">cAMP-dependent protein kinase</fullName>
        <ecNumber evidence="1">2.7.11.11</ecNumber>
    </recommendedName>
</protein>
<proteinExistence type="inferred from homology"/>
<comment type="catalytic activity">
    <reaction evidence="8">
        <text>L-seryl-[protein] + ATP = O-phospho-L-seryl-[protein] + ADP + H(+)</text>
        <dbReference type="Rhea" id="RHEA:17989"/>
        <dbReference type="Rhea" id="RHEA-COMP:9863"/>
        <dbReference type="Rhea" id="RHEA-COMP:11604"/>
        <dbReference type="ChEBI" id="CHEBI:15378"/>
        <dbReference type="ChEBI" id="CHEBI:29999"/>
        <dbReference type="ChEBI" id="CHEBI:30616"/>
        <dbReference type="ChEBI" id="CHEBI:83421"/>
        <dbReference type="ChEBI" id="CHEBI:456216"/>
        <dbReference type="EC" id="2.7.11.11"/>
    </reaction>
</comment>
<feature type="region of interest" description="Disordered" evidence="11">
    <location>
        <begin position="1"/>
        <end position="48"/>
    </location>
</feature>
<feature type="compositionally biased region" description="Polar residues" evidence="11">
    <location>
        <begin position="1"/>
        <end position="20"/>
    </location>
</feature>
<dbReference type="SMART" id="SM00133">
    <property type="entry name" value="S_TK_X"/>
    <property type="match status" value="1"/>
</dbReference>